<comment type="caution">
    <text evidence="6">The sequence shown here is derived from an EMBL/GenBank/DDBJ whole genome shotgun (WGS) entry which is preliminary data.</text>
</comment>
<keyword evidence="1 3" id="KW-0238">DNA-binding</keyword>
<dbReference type="Gene3D" id="6.10.250.690">
    <property type="match status" value="1"/>
</dbReference>
<accession>A0ABV5ZB28</accession>
<keyword evidence="7" id="KW-1185">Reference proteome</keyword>
<dbReference type="Proteomes" id="UP001589628">
    <property type="component" value="Unassembled WGS sequence"/>
</dbReference>
<dbReference type="PROSITE" id="PS50110">
    <property type="entry name" value="RESPONSE_REGULATORY"/>
    <property type="match status" value="1"/>
</dbReference>
<protein>
    <submittedName>
        <fullName evidence="6">Response regulator transcription factor</fullName>
    </submittedName>
</protein>
<reference evidence="6 7" key="1">
    <citation type="submission" date="2024-09" db="EMBL/GenBank/DDBJ databases">
        <authorList>
            <person name="Sun Q."/>
            <person name="Mori K."/>
        </authorList>
    </citation>
    <scope>NUCLEOTIDE SEQUENCE [LARGE SCALE GENOMIC DNA]</scope>
    <source>
        <strain evidence="6 7">ATCC 51285</strain>
    </source>
</reference>
<evidence type="ECO:0000259" key="4">
    <source>
        <dbReference type="PROSITE" id="PS50110"/>
    </source>
</evidence>
<organism evidence="6 7">
    <name type="scientific">Balneatrix alpica</name>
    <dbReference type="NCBI Taxonomy" id="75684"/>
    <lineage>
        <taxon>Bacteria</taxon>
        <taxon>Pseudomonadati</taxon>
        <taxon>Pseudomonadota</taxon>
        <taxon>Gammaproteobacteria</taxon>
        <taxon>Oceanospirillales</taxon>
        <taxon>Balneatrichaceae</taxon>
        <taxon>Balneatrix</taxon>
    </lineage>
</organism>
<dbReference type="Gene3D" id="3.40.50.2300">
    <property type="match status" value="1"/>
</dbReference>
<dbReference type="InterPro" id="IPR016032">
    <property type="entry name" value="Sig_transdc_resp-reg_C-effctor"/>
</dbReference>
<dbReference type="InterPro" id="IPR036388">
    <property type="entry name" value="WH-like_DNA-bd_sf"/>
</dbReference>
<dbReference type="PROSITE" id="PS51755">
    <property type="entry name" value="OMPR_PHOB"/>
    <property type="match status" value="1"/>
</dbReference>
<dbReference type="EMBL" id="JBHLZN010000002">
    <property type="protein sequence ID" value="MFB9886035.1"/>
    <property type="molecule type" value="Genomic_DNA"/>
</dbReference>
<dbReference type="Pfam" id="PF00072">
    <property type="entry name" value="Response_reg"/>
    <property type="match status" value="1"/>
</dbReference>
<dbReference type="SUPFAM" id="SSF52172">
    <property type="entry name" value="CheY-like"/>
    <property type="match status" value="1"/>
</dbReference>
<feature type="domain" description="Response regulatory" evidence="4">
    <location>
        <begin position="2"/>
        <end position="116"/>
    </location>
</feature>
<evidence type="ECO:0000259" key="5">
    <source>
        <dbReference type="PROSITE" id="PS51755"/>
    </source>
</evidence>
<dbReference type="Gene3D" id="1.10.10.10">
    <property type="entry name" value="Winged helix-like DNA-binding domain superfamily/Winged helix DNA-binding domain"/>
    <property type="match status" value="1"/>
</dbReference>
<dbReference type="SUPFAM" id="SSF46894">
    <property type="entry name" value="C-terminal effector domain of the bipartite response regulators"/>
    <property type="match status" value="1"/>
</dbReference>
<evidence type="ECO:0000256" key="1">
    <source>
        <dbReference type="ARBA" id="ARBA00023125"/>
    </source>
</evidence>
<evidence type="ECO:0000313" key="7">
    <source>
        <dbReference type="Proteomes" id="UP001589628"/>
    </source>
</evidence>
<gene>
    <name evidence="6" type="ORF">ACFFLH_06410</name>
</gene>
<feature type="modified residue" description="4-aspartylphosphate" evidence="2">
    <location>
        <position position="51"/>
    </location>
</feature>
<feature type="domain" description="OmpR/PhoB-type" evidence="5">
    <location>
        <begin position="124"/>
        <end position="219"/>
    </location>
</feature>
<dbReference type="InterPro" id="IPR011006">
    <property type="entry name" value="CheY-like_superfamily"/>
</dbReference>
<dbReference type="SMART" id="SM00448">
    <property type="entry name" value="REC"/>
    <property type="match status" value="1"/>
</dbReference>
<dbReference type="CDD" id="cd00383">
    <property type="entry name" value="trans_reg_C"/>
    <property type="match status" value="1"/>
</dbReference>
<name>A0ABV5ZB28_9GAMM</name>
<dbReference type="InterPro" id="IPR039420">
    <property type="entry name" value="WalR-like"/>
</dbReference>
<evidence type="ECO:0000313" key="6">
    <source>
        <dbReference type="EMBL" id="MFB9886035.1"/>
    </source>
</evidence>
<feature type="DNA-binding region" description="OmpR/PhoB-type" evidence="3">
    <location>
        <begin position="124"/>
        <end position="219"/>
    </location>
</feature>
<dbReference type="RefSeq" id="WP_027311539.1">
    <property type="nucleotide sequence ID" value="NZ_JAUESS010000007.1"/>
</dbReference>
<evidence type="ECO:0000256" key="3">
    <source>
        <dbReference type="PROSITE-ProRule" id="PRU01091"/>
    </source>
</evidence>
<dbReference type="Pfam" id="PF00486">
    <property type="entry name" value="Trans_reg_C"/>
    <property type="match status" value="1"/>
</dbReference>
<dbReference type="InterPro" id="IPR001789">
    <property type="entry name" value="Sig_transdc_resp-reg_receiver"/>
</dbReference>
<sequence length="219" mass="25219">MRLLLVEDDSLLADSLSQALELQGYSVDVAANGQLAEQLGRQEAYQLAILDLGLPDRNGLEVMQSWRRAQLAFPILVLTARDDWQDKVLALSQGADDYLCKPFHPQELFARLQVLIRRRHGQLQAGLRVGEIELDEQRQQVRQGQAEWQSLTGTEFKLLRYLMLHPGLVLSKEQLFEQIYNLDTHPDSNLIEVYIRRLRHKVGAERIRTQRGQGYVFQC</sequence>
<proteinExistence type="predicted"/>
<keyword evidence="2" id="KW-0597">Phosphoprotein</keyword>
<dbReference type="InterPro" id="IPR001867">
    <property type="entry name" value="OmpR/PhoB-type_DNA-bd"/>
</dbReference>
<dbReference type="SMART" id="SM00862">
    <property type="entry name" value="Trans_reg_C"/>
    <property type="match status" value="1"/>
</dbReference>
<evidence type="ECO:0000256" key="2">
    <source>
        <dbReference type="PROSITE-ProRule" id="PRU00169"/>
    </source>
</evidence>
<dbReference type="PANTHER" id="PTHR48111:SF37">
    <property type="entry name" value="RESPONSE REGULATOR PROTEIN CARR"/>
    <property type="match status" value="1"/>
</dbReference>
<dbReference type="PANTHER" id="PTHR48111">
    <property type="entry name" value="REGULATOR OF RPOS"/>
    <property type="match status" value="1"/>
</dbReference>